<sequence length="191" mass="20548">MPRMPETLAALQRGQTVRVARLVQLDFATQTKLLHQGAGPLRTADGRIWSGIGELGQISDIDRAVVPTGGSPTLTLSGVEPDLIAKTLAASAEVKGRPVRIYDQHYTETGGNIVLADVPLAIYSGLMDRISIADQGATATISVVTVTLLYNRRRPAFGYLNPASQERLHPGDGGCRQIARLTQANEKFPTY</sequence>
<organism evidence="1 2">
    <name type="scientific">Methylobacterium bullatum</name>
    <dbReference type="NCBI Taxonomy" id="570505"/>
    <lineage>
        <taxon>Bacteria</taxon>
        <taxon>Pseudomonadati</taxon>
        <taxon>Pseudomonadota</taxon>
        <taxon>Alphaproteobacteria</taxon>
        <taxon>Hyphomicrobiales</taxon>
        <taxon>Methylobacteriaceae</taxon>
        <taxon>Methylobacterium</taxon>
    </lineage>
</organism>
<comment type="caution">
    <text evidence="1">The sequence shown here is derived from an EMBL/GenBank/DDBJ whole genome shotgun (WGS) entry which is preliminary data.</text>
</comment>
<dbReference type="RefSeq" id="WP_192215670.1">
    <property type="nucleotide sequence ID" value="NZ_BPQF01000019.1"/>
</dbReference>
<reference evidence="1" key="2">
    <citation type="submission" date="2021-08" db="EMBL/GenBank/DDBJ databases">
        <authorList>
            <person name="Tani A."/>
            <person name="Ola A."/>
            <person name="Ogura Y."/>
            <person name="Katsura K."/>
            <person name="Hayashi T."/>
        </authorList>
    </citation>
    <scope>NUCLEOTIDE SEQUENCE</scope>
    <source>
        <strain evidence="1">DSM 21893</strain>
    </source>
</reference>
<reference evidence="1" key="1">
    <citation type="journal article" date="2016" name="Front. Microbiol.">
        <title>Genome Sequence of the Piezophilic, Mesophilic Sulfate-Reducing Bacterium Desulfovibrio indicus J2T.</title>
        <authorList>
            <person name="Cao J."/>
            <person name="Maignien L."/>
            <person name="Shao Z."/>
            <person name="Alain K."/>
            <person name="Jebbar M."/>
        </authorList>
    </citation>
    <scope>NUCLEOTIDE SEQUENCE</scope>
    <source>
        <strain evidence="1">DSM 21893</strain>
    </source>
</reference>
<keyword evidence="2" id="KW-1185">Reference proteome</keyword>
<dbReference type="AlphaFoldDB" id="A0AAV4ZCE9"/>
<accession>A0AAV4ZCE9</accession>
<name>A0AAV4ZCE9_9HYPH</name>
<gene>
    <name evidence="1" type="ORF">OICFNHDK_3787</name>
</gene>
<evidence type="ECO:0000313" key="2">
    <source>
        <dbReference type="Proteomes" id="UP001055307"/>
    </source>
</evidence>
<proteinExistence type="predicted"/>
<dbReference type="Proteomes" id="UP001055307">
    <property type="component" value="Unassembled WGS sequence"/>
</dbReference>
<evidence type="ECO:0000313" key="1">
    <source>
        <dbReference type="EMBL" id="GJD41304.1"/>
    </source>
</evidence>
<dbReference type="EMBL" id="BPQF01000019">
    <property type="protein sequence ID" value="GJD41304.1"/>
    <property type="molecule type" value="Genomic_DNA"/>
</dbReference>
<protein>
    <submittedName>
        <fullName evidence="1">Uncharacterized protein</fullName>
    </submittedName>
</protein>